<dbReference type="AlphaFoldDB" id="A0A9P6D2S9"/>
<dbReference type="OrthoDB" id="3057168at2759"/>
<proteinExistence type="inferred from homology"/>
<feature type="transmembrane region" description="Helical" evidence="14">
    <location>
        <begin position="6"/>
        <end position="25"/>
    </location>
</feature>
<evidence type="ECO:0000256" key="7">
    <source>
        <dbReference type="ARBA" id="ARBA00022692"/>
    </source>
</evidence>
<evidence type="ECO:0000256" key="6">
    <source>
        <dbReference type="ARBA" id="ARBA00022679"/>
    </source>
</evidence>
<feature type="region of interest" description="Disordered" evidence="13">
    <location>
        <begin position="159"/>
        <end position="181"/>
    </location>
</feature>
<dbReference type="SUPFAM" id="SSF64005">
    <property type="entry name" value="Undecaprenyl diphosphate synthase"/>
    <property type="match status" value="2"/>
</dbReference>
<evidence type="ECO:0000256" key="3">
    <source>
        <dbReference type="ARBA" id="ARBA00004922"/>
    </source>
</evidence>
<evidence type="ECO:0000256" key="11">
    <source>
        <dbReference type="ARBA" id="ARBA00023136"/>
    </source>
</evidence>
<evidence type="ECO:0000313" key="16">
    <source>
        <dbReference type="Proteomes" id="UP000807469"/>
    </source>
</evidence>
<evidence type="ECO:0000256" key="10">
    <source>
        <dbReference type="ARBA" id="ARBA00022989"/>
    </source>
</evidence>
<comment type="caution">
    <text evidence="15">The sequence shown here is derived from an EMBL/GenBank/DDBJ whole genome shotgun (WGS) entry which is preliminary data.</text>
</comment>
<comment type="pathway">
    <text evidence="3">Protein modification; protein glycosylation.</text>
</comment>
<keyword evidence="10 14" id="KW-1133">Transmembrane helix</keyword>
<keyword evidence="11 14" id="KW-0472">Membrane</keyword>
<reference evidence="15" key="1">
    <citation type="submission" date="2020-11" db="EMBL/GenBank/DDBJ databases">
        <authorList>
            <consortium name="DOE Joint Genome Institute"/>
            <person name="Ahrendt S."/>
            <person name="Riley R."/>
            <person name="Andreopoulos W."/>
            <person name="Labutti K."/>
            <person name="Pangilinan J."/>
            <person name="Ruiz-Duenas F.J."/>
            <person name="Barrasa J.M."/>
            <person name="Sanchez-Garcia M."/>
            <person name="Camarero S."/>
            <person name="Miyauchi S."/>
            <person name="Serrano A."/>
            <person name="Linde D."/>
            <person name="Babiker R."/>
            <person name="Drula E."/>
            <person name="Ayuso-Fernandez I."/>
            <person name="Pacheco R."/>
            <person name="Padilla G."/>
            <person name="Ferreira P."/>
            <person name="Barriuso J."/>
            <person name="Kellner H."/>
            <person name="Castanera R."/>
            <person name="Alfaro M."/>
            <person name="Ramirez L."/>
            <person name="Pisabarro A.G."/>
            <person name="Kuo A."/>
            <person name="Tritt A."/>
            <person name="Lipzen A."/>
            <person name="He G."/>
            <person name="Yan M."/>
            <person name="Ng V."/>
            <person name="Cullen D."/>
            <person name="Martin F."/>
            <person name="Rosso M.-N."/>
            <person name="Henrissat B."/>
            <person name="Hibbett D."/>
            <person name="Martinez A.T."/>
            <person name="Grigoriev I.V."/>
        </authorList>
    </citation>
    <scope>NUCLEOTIDE SEQUENCE</scope>
    <source>
        <strain evidence="15">CIRM-BRFM 674</strain>
    </source>
</reference>
<evidence type="ECO:0000256" key="5">
    <source>
        <dbReference type="ARBA" id="ARBA00012596"/>
    </source>
</evidence>
<dbReference type="InterPro" id="IPR038887">
    <property type="entry name" value="Nus1/NgBR"/>
</dbReference>
<dbReference type="PANTHER" id="PTHR21528">
    <property type="entry name" value="DEHYDRODOLICHYL DIPHOSPHATE SYNTHASE COMPLEX SUBUNIT NUS1"/>
    <property type="match status" value="1"/>
</dbReference>
<evidence type="ECO:0000256" key="13">
    <source>
        <dbReference type="SAM" id="MobiDB-lite"/>
    </source>
</evidence>
<dbReference type="Proteomes" id="UP000807469">
    <property type="component" value="Unassembled WGS sequence"/>
</dbReference>
<comment type="subcellular location">
    <subcellularLocation>
        <location evidence="2">Endoplasmic reticulum membrane</location>
    </subcellularLocation>
</comment>
<keyword evidence="16" id="KW-1185">Reference proteome</keyword>
<evidence type="ECO:0000256" key="9">
    <source>
        <dbReference type="ARBA" id="ARBA00022842"/>
    </source>
</evidence>
<evidence type="ECO:0000256" key="4">
    <source>
        <dbReference type="ARBA" id="ARBA00005432"/>
    </source>
</evidence>
<comment type="catalytic activity">
    <reaction evidence="12">
        <text>n isopentenyl diphosphate + (2E,6E)-farnesyl diphosphate = a di-trans,poly-cis-polyprenyl diphosphate + n diphosphate</text>
        <dbReference type="Rhea" id="RHEA:53008"/>
        <dbReference type="Rhea" id="RHEA-COMP:19494"/>
        <dbReference type="ChEBI" id="CHEBI:33019"/>
        <dbReference type="ChEBI" id="CHEBI:128769"/>
        <dbReference type="ChEBI" id="CHEBI:136960"/>
        <dbReference type="ChEBI" id="CHEBI:175763"/>
        <dbReference type="EC" id="2.5.1.87"/>
    </reaction>
</comment>
<dbReference type="GO" id="GO:0045547">
    <property type="term" value="F:ditrans,polycis-polyprenyl diphosphate synthase [(2E,6E)-farnesyl diphosphate specific] activity"/>
    <property type="evidence" value="ECO:0007669"/>
    <property type="project" value="UniProtKB-EC"/>
</dbReference>
<evidence type="ECO:0000256" key="14">
    <source>
        <dbReference type="SAM" id="Phobius"/>
    </source>
</evidence>
<name>A0A9P6D2S9_9AGAR</name>
<feature type="region of interest" description="Disordered" evidence="13">
    <location>
        <begin position="113"/>
        <end position="144"/>
    </location>
</feature>
<keyword evidence="7 14" id="KW-0812">Transmembrane</keyword>
<accession>A0A9P6D2S9</accession>
<keyword evidence="6" id="KW-0808">Transferase</keyword>
<protein>
    <recommendedName>
        <fullName evidence="5">ditrans,polycis-polyprenyl diphosphate synthase [(2E,6E)-farnesyldiphosphate specific]</fullName>
        <ecNumber evidence="5">2.5.1.87</ecNumber>
    </recommendedName>
</protein>
<dbReference type="GO" id="GO:1904423">
    <property type="term" value="C:dehydrodolichyl diphosphate synthase complex"/>
    <property type="evidence" value="ECO:0007669"/>
    <property type="project" value="InterPro"/>
</dbReference>
<dbReference type="PANTHER" id="PTHR21528:SF0">
    <property type="entry name" value="DEHYDRODOLICHYL DIPHOSPHATE SYNTHASE COMPLEX SUBUNIT NUS1"/>
    <property type="match status" value="1"/>
</dbReference>
<dbReference type="Gene3D" id="3.40.1180.10">
    <property type="entry name" value="Decaprenyl diphosphate synthase-like"/>
    <property type="match status" value="1"/>
</dbReference>
<evidence type="ECO:0000313" key="15">
    <source>
        <dbReference type="EMBL" id="KAF9480983.1"/>
    </source>
</evidence>
<evidence type="ECO:0000256" key="8">
    <source>
        <dbReference type="ARBA" id="ARBA00022824"/>
    </source>
</evidence>
<evidence type="ECO:0000256" key="2">
    <source>
        <dbReference type="ARBA" id="ARBA00004586"/>
    </source>
</evidence>
<keyword evidence="9" id="KW-0460">Magnesium</keyword>
<dbReference type="GO" id="GO:0005789">
    <property type="term" value="C:endoplasmic reticulum membrane"/>
    <property type="evidence" value="ECO:0007669"/>
    <property type="project" value="UniProtKB-SubCell"/>
</dbReference>
<evidence type="ECO:0000256" key="1">
    <source>
        <dbReference type="ARBA" id="ARBA00001946"/>
    </source>
</evidence>
<comment type="similarity">
    <text evidence="4">Belongs to the UPP synthase family.</text>
</comment>
<sequence>MSAVYAFILYFLHLLYAVILGARSLKKRLFASPPQQLQAQRRRIPKHLAIVFTVDPLVPVEIAREALTESIINAVEWCRTIGVKKLTVYEENDMLSGCVQAICKHLPVQEQETDSSESEIDYPLTPPPSDHSESRPLSPNDLPLSSNYIPITKLRVSESFSEKSTQNESHKLLKRRHLQKTTEGSQKKADLLLCVISSEASKPAIAAVAQALADRERRQLYSNSSASTTTKRPFKLTVEELDEILEDDGGLSSPDFMIIHSLDYSYSSPAPTELHGFPPWHIRLTEIFQNHPRDSRSQPLFQWRRPCLPIPLDELGFREALDEFASAEMRFGK</sequence>
<keyword evidence="8" id="KW-0256">Endoplasmic reticulum</keyword>
<evidence type="ECO:0000256" key="12">
    <source>
        <dbReference type="ARBA" id="ARBA00047353"/>
    </source>
</evidence>
<dbReference type="EMBL" id="MU155185">
    <property type="protein sequence ID" value="KAF9480983.1"/>
    <property type="molecule type" value="Genomic_DNA"/>
</dbReference>
<dbReference type="EC" id="2.5.1.87" evidence="5"/>
<comment type="cofactor">
    <cofactor evidence="1">
        <name>Mg(2+)</name>
        <dbReference type="ChEBI" id="CHEBI:18420"/>
    </cofactor>
</comment>
<gene>
    <name evidence="15" type="ORF">BDN70DRAFT_992226</name>
</gene>
<dbReference type="InterPro" id="IPR036424">
    <property type="entry name" value="UPP_synth-like_sf"/>
</dbReference>
<organism evidence="15 16">
    <name type="scientific">Pholiota conissans</name>
    <dbReference type="NCBI Taxonomy" id="109636"/>
    <lineage>
        <taxon>Eukaryota</taxon>
        <taxon>Fungi</taxon>
        <taxon>Dikarya</taxon>
        <taxon>Basidiomycota</taxon>
        <taxon>Agaricomycotina</taxon>
        <taxon>Agaricomycetes</taxon>
        <taxon>Agaricomycetidae</taxon>
        <taxon>Agaricales</taxon>
        <taxon>Agaricineae</taxon>
        <taxon>Strophariaceae</taxon>
        <taxon>Pholiota</taxon>
    </lineage>
</organism>